<feature type="transmembrane region" description="Helical" evidence="1">
    <location>
        <begin position="33"/>
        <end position="51"/>
    </location>
</feature>
<dbReference type="RefSeq" id="WP_235804052.1">
    <property type="nucleotide sequence ID" value="NZ_AZDI01000015.1"/>
</dbReference>
<evidence type="ECO:0008006" key="4">
    <source>
        <dbReference type="Google" id="ProtNLM"/>
    </source>
</evidence>
<dbReference type="AlphaFoldDB" id="A0A0R1HRE6"/>
<dbReference type="PATRIC" id="fig|1423719.4.peg.520"/>
<organism evidence="2 3">
    <name type="scientific">Dellaglioa algida DSM 15638</name>
    <dbReference type="NCBI Taxonomy" id="1423719"/>
    <lineage>
        <taxon>Bacteria</taxon>
        <taxon>Bacillati</taxon>
        <taxon>Bacillota</taxon>
        <taxon>Bacilli</taxon>
        <taxon>Lactobacillales</taxon>
        <taxon>Lactobacillaceae</taxon>
        <taxon>Dellaglioa</taxon>
    </lineage>
</organism>
<evidence type="ECO:0000313" key="2">
    <source>
        <dbReference type="EMBL" id="KRK45111.1"/>
    </source>
</evidence>
<comment type="caution">
    <text evidence="2">The sequence shown here is derived from an EMBL/GenBank/DDBJ whole genome shotgun (WGS) entry which is preliminary data.</text>
</comment>
<dbReference type="Proteomes" id="UP000051450">
    <property type="component" value="Unassembled WGS sequence"/>
</dbReference>
<reference evidence="2 3" key="1">
    <citation type="journal article" date="2015" name="Genome Announc.">
        <title>Expanding the biotechnology potential of lactobacilli through comparative genomics of 213 strains and associated genera.</title>
        <authorList>
            <person name="Sun Z."/>
            <person name="Harris H.M."/>
            <person name="McCann A."/>
            <person name="Guo C."/>
            <person name="Argimon S."/>
            <person name="Zhang W."/>
            <person name="Yang X."/>
            <person name="Jeffery I.B."/>
            <person name="Cooney J.C."/>
            <person name="Kagawa T.F."/>
            <person name="Liu W."/>
            <person name="Song Y."/>
            <person name="Salvetti E."/>
            <person name="Wrobel A."/>
            <person name="Rasinkangas P."/>
            <person name="Parkhill J."/>
            <person name="Rea M.C."/>
            <person name="O'Sullivan O."/>
            <person name="Ritari J."/>
            <person name="Douillard F.P."/>
            <person name="Paul Ross R."/>
            <person name="Yang R."/>
            <person name="Briner A.E."/>
            <person name="Felis G.E."/>
            <person name="de Vos W.M."/>
            <person name="Barrangou R."/>
            <person name="Klaenhammer T.R."/>
            <person name="Caufield P.W."/>
            <person name="Cui Y."/>
            <person name="Zhang H."/>
            <person name="O'Toole P.W."/>
        </authorList>
    </citation>
    <scope>NUCLEOTIDE SEQUENCE [LARGE SCALE GENOMIC DNA]</scope>
    <source>
        <strain evidence="2 3">DSM 15638</strain>
    </source>
</reference>
<keyword evidence="1" id="KW-0812">Transmembrane</keyword>
<protein>
    <recommendedName>
        <fullName evidence="4">LITAF domain-containing protein</fullName>
    </recommendedName>
</protein>
<accession>A0A0R1HRE6</accession>
<gene>
    <name evidence="2" type="ORF">FC66_GL000514</name>
</gene>
<keyword evidence="3" id="KW-1185">Reference proteome</keyword>
<keyword evidence="1" id="KW-1133">Transmembrane helix</keyword>
<name>A0A0R1HRE6_9LACO</name>
<evidence type="ECO:0000256" key="1">
    <source>
        <dbReference type="SAM" id="Phobius"/>
    </source>
</evidence>
<proteinExistence type="predicted"/>
<feature type="transmembrane region" description="Helical" evidence="1">
    <location>
        <begin position="7"/>
        <end position="27"/>
    </location>
</feature>
<sequence>MKNKKEHGNFSAAFAIFIVVGFLGFVFGIAFQIHHLGIILGLSTGFLTWYFKPLSDIVDKSSENSYVSKRYAPKNTIEPTSIVNISNTTIQAPKVKYNKRAPHCSKCKTNNIQILDNKRKAFSIGKAAAGGVLLGAVGATIGGFSGKKGKKYHAVCMNCGKKFTIKL</sequence>
<dbReference type="EMBL" id="AZDI01000015">
    <property type="protein sequence ID" value="KRK45111.1"/>
    <property type="molecule type" value="Genomic_DNA"/>
</dbReference>
<keyword evidence="1" id="KW-0472">Membrane</keyword>
<evidence type="ECO:0000313" key="3">
    <source>
        <dbReference type="Proteomes" id="UP000051450"/>
    </source>
</evidence>